<dbReference type="Proteomes" id="UP000305100">
    <property type="component" value="Unassembled WGS sequence"/>
</dbReference>
<dbReference type="RefSeq" id="WP_138467932.1">
    <property type="nucleotide sequence ID" value="NZ_VBSX01000035.1"/>
</dbReference>
<evidence type="ECO:0000313" key="2">
    <source>
        <dbReference type="Proteomes" id="UP000305100"/>
    </source>
</evidence>
<dbReference type="AlphaFoldDB" id="A0A5R9CQW4"/>
<comment type="caution">
    <text evidence="1">The sequence shown here is derived from an EMBL/GenBank/DDBJ whole genome shotgun (WGS) entry which is preliminary data.</text>
</comment>
<reference evidence="1 2" key="1">
    <citation type="submission" date="2019-05" db="EMBL/GenBank/DDBJ databases">
        <title>The metagenome of a microbial culture collection derived from dairy environment covers the genomic content of the human microbiome.</title>
        <authorList>
            <person name="Roder T."/>
            <person name="Wuthrich D."/>
            <person name="Sattari Z."/>
            <person name="Von Ah U."/>
            <person name="Bar C."/>
            <person name="Ronchi F."/>
            <person name="Macpherson A.J."/>
            <person name="Ganal-Vonarburg S.C."/>
            <person name="Bruggmann R."/>
            <person name="Vergeres G."/>
        </authorList>
    </citation>
    <scope>NUCLEOTIDE SEQUENCE [LARGE SCALE GENOMIC DNA]</scope>
    <source>
        <strain evidence="1 2">FAM 1079</strain>
    </source>
</reference>
<sequence length="140" mass="16382">MTQTTDNQQISYDLTLINNWQKQLNYSDDQVRAVIQIGSDDLPDFLAGHLDVDTYDLAAERMRKVAFKQLLPHLDTRSAYLLNGMKFEIRDLRLTPETVQQITGVSADEYKRFLAGQSDRLVYEDAFDWLGVYYYFQTKR</sequence>
<dbReference type="OrthoDB" id="2326766at2"/>
<gene>
    <name evidence="1" type="ORF">FEZ41_11830</name>
</gene>
<dbReference type="EMBL" id="VBSX01000035">
    <property type="protein sequence ID" value="TLQ17391.1"/>
    <property type="molecule type" value="Genomic_DNA"/>
</dbReference>
<accession>A0A5R9CQW4</accession>
<proteinExistence type="predicted"/>
<name>A0A5R9CQW4_9LACO</name>
<evidence type="ECO:0000313" key="1">
    <source>
        <dbReference type="EMBL" id="TLQ17391.1"/>
    </source>
</evidence>
<organism evidence="1 2">
    <name type="scientific">Lentilactobacillus parafarraginis</name>
    <dbReference type="NCBI Taxonomy" id="390842"/>
    <lineage>
        <taxon>Bacteria</taxon>
        <taxon>Bacillati</taxon>
        <taxon>Bacillota</taxon>
        <taxon>Bacilli</taxon>
        <taxon>Lactobacillales</taxon>
        <taxon>Lactobacillaceae</taxon>
        <taxon>Lentilactobacillus</taxon>
    </lineage>
</organism>
<protein>
    <submittedName>
        <fullName evidence="1">Uncharacterized protein</fullName>
    </submittedName>
</protein>